<evidence type="ECO:0000313" key="2">
    <source>
        <dbReference type="EMBL" id="CAB4921281.1"/>
    </source>
</evidence>
<protein>
    <submittedName>
        <fullName evidence="2">Unannotated protein</fullName>
    </submittedName>
</protein>
<dbReference type="PANTHER" id="PTHR43943:SF2">
    <property type="entry name" value="DEHYDROGENASE_REDUCTASE 4"/>
    <property type="match status" value="1"/>
</dbReference>
<reference evidence="2" key="1">
    <citation type="submission" date="2020-05" db="EMBL/GenBank/DDBJ databases">
        <authorList>
            <person name="Chiriac C."/>
            <person name="Salcher M."/>
            <person name="Ghai R."/>
            <person name="Kavagutti S V."/>
        </authorList>
    </citation>
    <scope>NUCLEOTIDE SEQUENCE</scope>
</reference>
<dbReference type="PANTHER" id="PTHR43943">
    <property type="entry name" value="DEHYDROGENASE/REDUCTASE (SDR FAMILY) MEMBER 4"/>
    <property type="match status" value="1"/>
</dbReference>
<dbReference type="InterPro" id="IPR036291">
    <property type="entry name" value="NAD(P)-bd_dom_sf"/>
</dbReference>
<dbReference type="Pfam" id="PF13561">
    <property type="entry name" value="adh_short_C2"/>
    <property type="match status" value="1"/>
</dbReference>
<dbReference type="InterPro" id="IPR002347">
    <property type="entry name" value="SDR_fam"/>
</dbReference>
<accession>A0A6J7HJT6</accession>
<dbReference type="SUPFAM" id="SSF51735">
    <property type="entry name" value="NAD(P)-binding Rossmann-fold domains"/>
    <property type="match status" value="1"/>
</dbReference>
<dbReference type="EMBL" id="CAFBMR010000066">
    <property type="protein sequence ID" value="CAB4921281.1"/>
    <property type="molecule type" value="Genomic_DNA"/>
</dbReference>
<dbReference type="AlphaFoldDB" id="A0A6J7HJT6"/>
<dbReference type="Gene3D" id="3.40.50.720">
    <property type="entry name" value="NAD(P)-binding Rossmann-like Domain"/>
    <property type="match status" value="1"/>
</dbReference>
<sequence length="246" mass="26340">MTVVVAGGNRGIGFEMARGLTQPGETAILGYQRDEASAREAVETLAKDGITAFAVQSDMSTPEGVAHFITEAARLGDGSIRVLVHSLVRVLQGPILDHDIHEITSVLNVNAMSLLWLVHAARPHLDRGSCILFLSSRGSTRVIPGYGAVGPAKAFAESLIKNLAVELGPDGIRINAISPGTQDTQALRQVYGDKTDEKIEASRKATPMRRLATPKDYVALSRFIVSPEAEMLTGQTYMVYGGTDLI</sequence>
<gene>
    <name evidence="2" type="ORF">UFOPK3610_01426</name>
</gene>
<comment type="similarity">
    <text evidence="1">Belongs to the short-chain dehydrogenases/reductases (SDR) family.</text>
</comment>
<dbReference type="PRINTS" id="PR00081">
    <property type="entry name" value="GDHRDH"/>
</dbReference>
<evidence type="ECO:0000256" key="1">
    <source>
        <dbReference type="ARBA" id="ARBA00006484"/>
    </source>
</evidence>
<organism evidence="2">
    <name type="scientific">freshwater metagenome</name>
    <dbReference type="NCBI Taxonomy" id="449393"/>
    <lineage>
        <taxon>unclassified sequences</taxon>
        <taxon>metagenomes</taxon>
        <taxon>ecological metagenomes</taxon>
    </lineage>
</organism>
<proteinExistence type="inferred from homology"/>
<name>A0A6J7HJT6_9ZZZZ</name>